<dbReference type="Pfam" id="PF19318">
    <property type="entry name" value="DUF5918"/>
    <property type="match status" value="1"/>
</dbReference>
<dbReference type="Pfam" id="PF04564">
    <property type="entry name" value="U-box"/>
    <property type="match status" value="1"/>
</dbReference>
<evidence type="ECO:0000256" key="4">
    <source>
        <dbReference type="SAM" id="MobiDB-lite"/>
    </source>
</evidence>
<evidence type="ECO:0000259" key="5">
    <source>
        <dbReference type="SMART" id="SM00504"/>
    </source>
</evidence>
<dbReference type="GO" id="GO:0000209">
    <property type="term" value="P:protein polyubiquitination"/>
    <property type="evidence" value="ECO:0007669"/>
    <property type="project" value="TreeGrafter"/>
</dbReference>
<dbReference type="GO" id="GO:0034450">
    <property type="term" value="F:ubiquitin-ubiquitin ligase activity"/>
    <property type="evidence" value="ECO:0007669"/>
    <property type="project" value="TreeGrafter"/>
</dbReference>
<reference evidence="6" key="1">
    <citation type="submission" date="2015-11" db="EMBL/GenBank/DDBJ databases">
        <title>De novo transcriptome assembly of four potential Pierce s Disease insect vectors from Arizona vineyards.</title>
        <authorList>
            <person name="Tassone E.E."/>
        </authorList>
    </citation>
    <scope>NUCLEOTIDE SEQUENCE</scope>
</reference>
<gene>
    <name evidence="6" type="ORF">g.9608</name>
</gene>
<dbReference type="GO" id="GO:0031625">
    <property type="term" value="F:ubiquitin protein ligase binding"/>
    <property type="evidence" value="ECO:0007669"/>
    <property type="project" value="TreeGrafter"/>
</dbReference>
<evidence type="ECO:0000256" key="2">
    <source>
        <dbReference type="ARBA" id="ARBA00022771"/>
    </source>
</evidence>
<evidence type="ECO:0000256" key="3">
    <source>
        <dbReference type="ARBA" id="ARBA00022833"/>
    </source>
</evidence>
<dbReference type="EMBL" id="GEBQ01014934">
    <property type="protein sequence ID" value="JAT25043.1"/>
    <property type="molecule type" value="Transcribed_RNA"/>
</dbReference>
<keyword evidence="1" id="KW-0479">Metal-binding</keyword>
<evidence type="ECO:0000256" key="1">
    <source>
        <dbReference type="ARBA" id="ARBA00022723"/>
    </source>
</evidence>
<dbReference type="PROSITE" id="PS00518">
    <property type="entry name" value="ZF_RING_1"/>
    <property type="match status" value="1"/>
</dbReference>
<feature type="domain" description="U-box" evidence="5">
    <location>
        <begin position="248"/>
        <end position="317"/>
    </location>
</feature>
<sequence length="519" mass="57673">MNSRNMMKSKIDDICCNNLVASVKCDKPSSDGYEVENLITNNFTKKRKGFLVERFIKPPVTVTFEFKSSIHIHHIVIFCKVGAQKSSGIELLSQTSQNNDQYETIGSGVLLDSKVGFVFHRYDIKVADKFGDQYYCRTFKSSQFTSFVNSLKIKIFRTNGTCIPALGKVEIWGVPKNPLPLKSNGIAQINDKGAGSTKESSRVVSSVLSTPVNSKVNKLRYMNQSSGTANHSTQKINICSKPISIPEDFIDPITCEIMPQPLVMPSGKVIDNSTLEAYQKAEQQWGRGPSDPFTGVPFHDSNKPIVASDLKARIDKFLSDNSNYIELNKIPRTVGKGSSIISKQKSLAQVSKLISKQSTSSCGPSNSHIQTDNDHAAPKRRKLEMDIDTKSTTVDIRHVNSRIDPLLGVSLPDTVKSKSLKNKPRNVINNFQERMDQSLESALKSTLSKLPKLTADKQNNKEENKAVVCHNCKNCDNLFSIPCSHFICRPCLVNSKQKESVCSICRSSFRSSDVQKVHL</sequence>
<keyword evidence="2" id="KW-0863">Zinc-finger</keyword>
<dbReference type="InterPro" id="IPR039847">
    <property type="entry name" value="Ubox5"/>
</dbReference>
<dbReference type="InterPro" id="IPR013083">
    <property type="entry name" value="Znf_RING/FYVE/PHD"/>
</dbReference>
<dbReference type="AlphaFoldDB" id="A0A1B6LMX3"/>
<dbReference type="InterPro" id="IPR039925">
    <property type="entry name" value="RNF37_RING-Ubox"/>
</dbReference>
<dbReference type="PANTHER" id="PTHR13492:SF2">
    <property type="entry name" value="RING FINGER PROTEIN 37"/>
    <property type="match status" value="1"/>
</dbReference>
<evidence type="ECO:0000313" key="6">
    <source>
        <dbReference type="EMBL" id="JAT25043.1"/>
    </source>
</evidence>
<dbReference type="GO" id="GO:0008270">
    <property type="term" value="F:zinc ion binding"/>
    <property type="evidence" value="ECO:0007669"/>
    <property type="project" value="UniProtKB-KW"/>
</dbReference>
<feature type="region of interest" description="Disordered" evidence="4">
    <location>
        <begin position="358"/>
        <end position="378"/>
    </location>
</feature>
<dbReference type="SUPFAM" id="SSF57850">
    <property type="entry name" value="RING/U-box"/>
    <property type="match status" value="2"/>
</dbReference>
<keyword evidence="3" id="KW-0862">Zinc</keyword>
<dbReference type="GO" id="GO:0005634">
    <property type="term" value="C:nucleus"/>
    <property type="evidence" value="ECO:0007669"/>
    <property type="project" value="TreeGrafter"/>
</dbReference>
<dbReference type="InterPro" id="IPR003613">
    <property type="entry name" value="Ubox_domain"/>
</dbReference>
<proteinExistence type="predicted"/>
<dbReference type="InterPro" id="IPR017907">
    <property type="entry name" value="Znf_RING_CS"/>
</dbReference>
<organism evidence="6">
    <name type="scientific">Graphocephala atropunctata</name>
    <dbReference type="NCBI Taxonomy" id="36148"/>
    <lineage>
        <taxon>Eukaryota</taxon>
        <taxon>Metazoa</taxon>
        <taxon>Ecdysozoa</taxon>
        <taxon>Arthropoda</taxon>
        <taxon>Hexapoda</taxon>
        <taxon>Insecta</taxon>
        <taxon>Pterygota</taxon>
        <taxon>Neoptera</taxon>
        <taxon>Paraneoptera</taxon>
        <taxon>Hemiptera</taxon>
        <taxon>Auchenorrhyncha</taxon>
        <taxon>Membracoidea</taxon>
        <taxon>Cicadellidae</taxon>
        <taxon>Cicadellinae</taxon>
        <taxon>Cicadellini</taxon>
        <taxon>Graphocephala</taxon>
    </lineage>
</organism>
<accession>A0A1B6LMX3</accession>
<feature type="compositionally biased region" description="Polar residues" evidence="4">
    <location>
        <begin position="358"/>
        <end position="370"/>
    </location>
</feature>
<dbReference type="SMART" id="SM00504">
    <property type="entry name" value="Ubox"/>
    <property type="match status" value="1"/>
</dbReference>
<dbReference type="CDD" id="cd16660">
    <property type="entry name" value="RING-Ubox_RNF37"/>
    <property type="match status" value="1"/>
</dbReference>
<protein>
    <recommendedName>
        <fullName evidence="5">U-box domain-containing protein</fullName>
    </recommendedName>
</protein>
<dbReference type="PANTHER" id="PTHR13492">
    <property type="entry name" value="RING FINGER PROTEIN 37"/>
    <property type="match status" value="1"/>
</dbReference>
<dbReference type="Gene3D" id="3.30.40.10">
    <property type="entry name" value="Zinc/RING finger domain, C3HC4 (zinc finger)"/>
    <property type="match status" value="2"/>
</dbReference>
<dbReference type="InterPro" id="IPR045696">
    <property type="entry name" value="Ubox5_N"/>
</dbReference>
<name>A0A1B6LMX3_9HEMI</name>